<keyword evidence="1" id="KW-0812">Transmembrane</keyword>
<evidence type="ECO:0000313" key="3">
    <source>
        <dbReference type="Proteomes" id="UP000694541"/>
    </source>
</evidence>
<keyword evidence="3" id="KW-1185">Reference proteome</keyword>
<name>A0A8B9NIQ1_9AVES</name>
<evidence type="ECO:0000256" key="1">
    <source>
        <dbReference type="SAM" id="Phobius"/>
    </source>
</evidence>
<keyword evidence="1" id="KW-0472">Membrane</keyword>
<evidence type="ECO:0000313" key="2">
    <source>
        <dbReference type="Ensembl" id="ENSANIP00000024989.1"/>
    </source>
</evidence>
<protein>
    <submittedName>
        <fullName evidence="2">Uncharacterized protein</fullName>
    </submittedName>
</protein>
<accession>A0A8B9NIQ1</accession>
<dbReference type="Ensembl" id="ENSANIT00000025821.1">
    <property type="protein sequence ID" value="ENSANIP00000024989.1"/>
    <property type="gene ID" value="ENSANIG00000016894.1"/>
</dbReference>
<reference evidence="2" key="2">
    <citation type="submission" date="2025-09" db="UniProtKB">
        <authorList>
            <consortium name="Ensembl"/>
        </authorList>
    </citation>
    <scope>IDENTIFICATION</scope>
</reference>
<dbReference type="AlphaFoldDB" id="A0A8B9NIQ1"/>
<reference evidence="2" key="1">
    <citation type="submission" date="2025-08" db="UniProtKB">
        <authorList>
            <consortium name="Ensembl"/>
        </authorList>
    </citation>
    <scope>IDENTIFICATION</scope>
</reference>
<organism evidence="2 3">
    <name type="scientific">Accipiter nisus</name>
    <name type="common">Eurasian sparrowhawk</name>
    <dbReference type="NCBI Taxonomy" id="211598"/>
    <lineage>
        <taxon>Eukaryota</taxon>
        <taxon>Metazoa</taxon>
        <taxon>Chordata</taxon>
        <taxon>Craniata</taxon>
        <taxon>Vertebrata</taxon>
        <taxon>Euteleostomi</taxon>
        <taxon>Archelosauria</taxon>
        <taxon>Archosauria</taxon>
        <taxon>Dinosauria</taxon>
        <taxon>Saurischia</taxon>
        <taxon>Theropoda</taxon>
        <taxon>Coelurosauria</taxon>
        <taxon>Aves</taxon>
        <taxon>Neognathae</taxon>
        <taxon>Neoaves</taxon>
        <taxon>Telluraves</taxon>
        <taxon>Accipitrimorphae</taxon>
        <taxon>Accipitriformes</taxon>
        <taxon>Accipitridae</taxon>
        <taxon>Accipitrinae</taxon>
        <taxon>Accipiter</taxon>
    </lineage>
</organism>
<keyword evidence="1" id="KW-1133">Transmembrane helix</keyword>
<sequence>MEVVQGAAGGAQVLHLGAGVIALLLTAVAVCCLPSLMDYWRRWWVMKPIPGISPCYPLLGNALLLEREGEGKGSSRCSPAMSGCGCAVSGPADSSGCVCDACVCQSALCTCVTGCAARYAA</sequence>
<feature type="transmembrane region" description="Helical" evidence="1">
    <location>
        <begin position="12"/>
        <end position="37"/>
    </location>
</feature>
<proteinExistence type="predicted"/>
<dbReference type="Proteomes" id="UP000694541">
    <property type="component" value="Unplaced"/>
</dbReference>